<dbReference type="InterPro" id="IPR001347">
    <property type="entry name" value="SIS_dom"/>
</dbReference>
<dbReference type="GO" id="GO:0005524">
    <property type="term" value="F:ATP binding"/>
    <property type="evidence" value="ECO:0007669"/>
    <property type="project" value="UniProtKB-KW"/>
</dbReference>
<keyword evidence="5" id="KW-0804">Transcription</keyword>
<feature type="domain" description="HTH rpiR-type" evidence="7">
    <location>
        <begin position="254"/>
        <end position="330"/>
    </location>
</feature>
<dbReference type="PANTHER" id="PTHR43790">
    <property type="entry name" value="CARBOHYDRATE TRANSPORT ATP-BINDING PROTEIN MG119-RELATED"/>
    <property type="match status" value="1"/>
</dbReference>
<evidence type="ECO:0000256" key="4">
    <source>
        <dbReference type="ARBA" id="ARBA00023125"/>
    </source>
</evidence>
<dbReference type="GO" id="GO:1901135">
    <property type="term" value="P:carbohydrate derivative metabolic process"/>
    <property type="evidence" value="ECO:0007669"/>
    <property type="project" value="InterPro"/>
</dbReference>
<protein>
    <recommendedName>
        <fullName evidence="10">ABC transporter ATP-binding protein</fullName>
    </recommendedName>
</protein>
<dbReference type="InterPro" id="IPR046348">
    <property type="entry name" value="SIS_dom_sf"/>
</dbReference>
<dbReference type="EMBL" id="JAEAOA010002069">
    <property type="protein sequence ID" value="KAK3584120.1"/>
    <property type="molecule type" value="Genomic_DNA"/>
</dbReference>
<dbReference type="InterPro" id="IPR036388">
    <property type="entry name" value="WH-like_DNA-bd_sf"/>
</dbReference>
<evidence type="ECO:0000259" key="6">
    <source>
        <dbReference type="PROSITE" id="PS50893"/>
    </source>
</evidence>
<organism evidence="8 9">
    <name type="scientific">Potamilus streckersoni</name>
    <dbReference type="NCBI Taxonomy" id="2493646"/>
    <lineage>
        <taxon>Eukaryota</taxon>
        <taxon>Metazoa</taxon>
        <taxon>Spiralia</taxon>
        <taxon>Lophotrochozoa</taxon>
        <taxon>Mollusca</taxon>
        <taxon>Bivalvia</taxon>
        <taxon>Autobranchia</taxon>
        <taxon>Heteroconchia</taxon>
        <taxon>Palaeoheterodonta</taxon>
        <taxon>Unionida</taxon>
        <taxon>Unionoidea</taxon>
        <taxon>Unionidae</taxon>
        <taxon>Ambleminae</taxon>
        <taxon>Lampsilini</taxon>
        <taxon>Potamilus</taxon>
    </lineage>
</organism>
<evidence type="ECO:0000313" key="9">
    <source>
        <dbReference type="Proteomes" id="UP001195483"/>
    </source>
</evidence>
<dbReference type="Gene3D" id="1.10.10.10">
    <property type="entry name" value="Winged helix-like DNA-binding domain superfamily/Winged helix DNA-binding domain"/>
    <property type="match status" value="1"/>
</dbReference>
<evidence type="ECO:0008006" key="10">
    <source>
        <dbReference type="Google" id="ProtNLM"/>
    </source>
</evidence>
<dbReference type="InterPro" id="IPR017871">
    <property type="entry name" value="ABC_transporter-like_CS"/>
</dbReference>
<evidence type="ECO:0000256" key="3">
    <source>
        <dbReference type="ARBA" id="ARBA00023015"/>
    </source>
</evidence>
<dbReference type="InterPro" id="IPR035472">
    <property type="entry name" value="RpiR-like_SIS"/>
</dbReference>
<dbReference type="PANTHER" id="PTHR43790:SF8">
    <property type="entry name" value="SUGAR ABC TRANSPORTER ATP-BINDING PROTEIN"/>
    <property type="match status" value="1"/>
</dbReference>
<dbReference type="Proteomes" id="UP001195483">
    <property type="component" value="Unassembled WGS sequence"/>
</dbReference>
<dbReference type="InterPro" id="IPR003593">
    <property type="entry name" value="AAA+_ATPase"/>
</dbReference>
<dbReference type="Pfam" id="PF01380">
    <property type="entry name" value="SIS"/>
    <property type="match status" value="1"/>
</dbReference>
<dbReference type="InterPro" id="IPR003439">
    <property type="entry name" value="ABC_transporter-like_ATP-bd"/>
</dbReference>
<dbReference type="CDD" id="cd03216">
    <property type="entry name" value="ABC_Carb_Monos_I"/>
    <property type="match status" value="1"/>
</dbReference>
<dbReference type="InterPro" id="IPR000281">
    <property type="entry name" value="HTH_RpiR"/>
</dbReference>
<dbReference type="InterPro" id="IPR009057">
    <property type="entry name" value="Homeodomain-like_sf"/>
</dbReference>
<dbReference type="SUPFAM" id="SSF52540">
    <property type="entry name" value="P-loop containing nucleoside triphosphate hydrolases"/>
    <property type="match status" value="1"/>
</dbReference>
<evidence type="ECO:0000256" key="2">
    <source>
        <dbReference type="ARBA" id="ARBA00022840"/>
    </source>
</evidence>
<evidence type="ECO:0000259" key="7">
    <source>
        <dbReference type="PROSITE" id="PS51071"/>
    </source>
</evidence>
<keyword evidence="3" id="KW-0805">Transcription regulation</keyword>
<dbReference type="GO" id="GO:0003700">
    <property type="term" value="F:DNA-binding transcription factor activity"/>
    <property type="evidence" value="ECO:0007669"/>
    <property type="project" value="InterPro"/>
</dbReference>
<dbReference type="GO" id="GO:0016887">
    <property type="term" value="F:ATP hydrolysis activity"/>
    <property type="evidence" value="ECO:0007669"/>
    <property type="project" value="InterPro"/>
</dbReference>
<dbReference type="PROSITE" id="PS50893">
    <property type="entry name" value="ABC_TRANSPORTER_2"/>
    <property type="match status" value="1"/>
</dbReference>
<feature type="domain" description="ABC transporter" evidence="6">
    <location>
        <begin position="9"/>
        <end position="250"/>
    </location>
</feature>
<dbReference type="Pfam" id="PF00005">
    <property type="entry name" value="ABC_tran"/>
    <property type="match status" value="1"/>
</dbReference>
<dbReference type="Gene3D" id="3.40.50.300">
    <property type="entry name" value="P-loop containing nucleotide triphosphate hydrolases"/>
    <property type="match status" value="1"/>
</dbReference>
<dbReference type="SUPFAM" id="SSF53697">
    <property type="entry name" value="SIS domain"/>
    <property type="match status" value="1"/>
</dbReference>
<reference evidence="8" key="3">
    <citation type="submission" date="2023-05" db="EMBL/GenBank/DDBJ databases">
        <authorList>
            <person name="Smith C.H."/>
        </authorList>
    </citation>
    <scope>NUCLEOTIDE SEQUENCE</scope>
    <source>
        <strain evidence="8">CHS0354</strain>
        <tissue evidence="8">Mantle</tissue>
    </source>
</reference>
<sequence length="530" mass="59312">MSEQRKVILKTEKLTKHYGGVHALQEADFMLYEGEHVAIVGDNGAGKSTMVRQLTGVEQPTSGRIFIDGKEQRFDTPHDAKAAGIEAVFQNLALADELDVPSNIFLGREERMIKLGPFSVLNHKKMLHDSKTVLQQTGVKIPDLLNPISNMSGGQRQCVAISRAANFVSKIILMDEPTAALGVQETAQVEEIIRNLKRRGISLILISHNLRQVFDLVDRIWVFRRGRIVGVVDRDKTDGNEVVAMITGVMSDEEDIISEVRKSFQTLSPKLKVVAQYVVDYPQDFAVNSLNTVAAKLDIPQSTIVRLAKHFGFNNGQDFQRTVSKTVISNFDYAGRIRHNTEAGQSAPGELNSPADTLRSLVERNTVAMQHMQATVNAERLKNIVDLMVQAETVFLMGVRRVFPLILQMRYGLSHFHKKVVIIHGLGGMFREEAENIDKNSVLFTVSYYPYSSEPIDIQQIALDKGAKNILLTDSELHPMFDYMDERLIVRDGEFYGLRMLSASMNLVQSIVISVGTQVNQANIKLHQVK</sequence>
<keyword evidence="4" id="KW-0238">DNA-binding</keyword>
<dbReference type="AlphaFoldDB" id="A0AAE0S2N3"/>
<evidence type="ECO:0000313" key="8">
    <source>
        <dbReference type="EMBL" id="KAK3584120.1"/>
    </source>
</evidence>
<dbReference type="SMART" id="SM00382">
    <property type="entry name" value="AAA"/>
    <property type="match status" value="1"/>
</dbReference>
<dbReference type="CDD" id="cd05013">
    <property type="entry name" value="SIS_RpiR"/>
    <property type="match status" value="1"/>
</dbReference>
<keyword evidence="9" id="KW-1185">Reference proteome</keyword>
<dbReference type="Gene3D" id="3.40.50.10490">
    <property type="entry name" value="Glucose-6-phosphate isomerase like protein, domain 1"/>
    <property type="match status" value="1"/>
</dbReference>
<dbReference type="PROSITE" id="PS00211">
    <property type="entry name" value="ABC_TRANSPORTER_1"/>
    <property type="match status" value="1"/>
</dbReference>
<keyword evidence="1" id="KW-0547">Nucleotide-binding</keyword>
<dbReference type="InterPro" id="IPR050107">
    <property type="entry name" value="ABC_carbohydrate_import_ATPase"/>
</dbReference>
<keyword evidence="2" id="KW-0067">ATP-binding</keyword>
<evidence type="ECO:0000256" key="1">
    <source>
        <dbReference type="ARBA" id="ARBA00022741"/>
    </source>
</evidence>
<evidence type="ECO:0000256" key="5">
    <source>
        <dbReference type="ARBA" id="ARBA00023163"/>
    </source>
</evidence>
<name>A0AAE0S2N3_9BIVA</name>
<dbReference type="InterPro" id="IPR027417">
    <property type="entry name" value="P-loop_NTPase"/>
</dbReference>
<dbReference type="GO" id="GO:0003677">
    <property type="term" value="F:DNA binding"/>
    <property type="evidence" value="ECO:0007669"/>
    <property type="project" value="UniProtKB-KW"/>
</dbReference>
<gene>
    <name evidence="8" type="ORF">CHS0354_035196</name>
</gene>
<comment type="caution">
    <text evidence="8">The sequence shown here is derived from an EMBL/GenBank/DDBJ whole genome shotgun (WGS) entry which is preliminary data.</text>
</comment>
<reference evidence="8" key="2">
    <citation type="journal article" date="2021" name="Genome Biol. Evol.">
        <title>Developing a high-quality reference genome for a parasitic bivalve with doubly uniparental inheritance (Bivalvia: Unionida).</title>
        <authorList>
            <person name="Smith C.H."/>
        </authorList>
    </citation>
    <scope>NUCLEOTIDE SEQUENCE</scope>
    <source>
        <strain evidence="8">CHS0354</strain>
        <tissue evidence="8">Mantle</tissue>
    </source>
</reference>
<dbReference type="SUPFAM" id="SSF46689">
    <property type="entry name" value="Homeodomain-like"/>
    <property type="match status" value="1"/>
</dbReference>
<accession>A0AAE0S2N3</accession>
<dbReference type="PROSITE" id="PS51071">
    <property type="entry name" value="HTH_RPIR"/>
    <property type="match status" value="1"/>
</dbReference>
<reference evidence="8" key="1">
    <citation type="journal article" date="2021" name="Genome Biol. Evol.">
        <title>A High-Quality Reference Genome for a Parasitic Bivalve with Doubly Uniparental Inheritance (Bivalvia: Unionida).</title>
        <authorList>
            <person name="Smith C.H."/>
        </authorList>
    </citation>
    <scope>NUCLEOTIDE SEQUENCE</scope>
    <source>
        <strain evidence="8">CHS0354</strain>
    </source>
</reference>
<proteinExistence type="predicted"/>